<accession>A0A5B0QMD9</accession>
<sequence>MDEGLSNVSAAVRTDFQKLFKCLDVSPSPSSIKQQTNNHNNNNNNNGANNPNPAANPAGPAHNLHIRQNGLNPAFPQGNNPVQLIHHPNVHYPRHQ</sequence>
<feature type="region of interest" description="Disordered" evidence="1">
    <location>
        <begin position="25"/>
        <end position="96"/>
    </location>
</feature>
<evidence type="ECO:0000313" key="2">
    <source>
        <dbReference type="EMBL" id="KAA1114292.1"/>
    </source>
</evidence>
<reference evidence="2 3" key="1">
    <citation type="submission" date="2019-05" db="EMBL/GenBank/DDBJ databases">
        <title>Emergence of the Ug99 lineage of the wheat stem rust pathogen through somatic hybridization.</title>
        <authorList>
            <person name="Li F."/>
            <person name="Upadhyaya N.M."/>
            <person name="Sperschneider J."/>
            <person name="Matny O."/>
            <person name="Nguyen-Phuc H."/>
            <person name="Mago R."/>
            <person name="Raley C."/>
            <person name="Miller M.E."/>
            <person name="Silverstein K.A.T."/>
            <person name="Henningsen E."/>
            <person name="Hirsch C.D."/>
            <person name="Visser B."/>
            <person name="Pretorius Z.A."/>
            <person name="Steffenson B.J."/>
            <person name="Schwessinger B."/>
            <person name="Dodds P.N."/>
            <person name="Figueroa M."/>
        </authorList>
    </citation>
    <scope>NUCLEOTIDE SEQUENCE [LARGE SCALE GENOMIC DNA]</scope>
    <source>
        <strain evidence="2">21-0</strain>
    </source>
</reference>
<dbReference type="AlphaFoldDB" id="A0A5B0QMD9"/>
<dbReference type="EMBL" id="VSWC01000014">
    <property type="protein sequence ID" value="KAA1114292.1"/>
    <property type="molecule type" value="Genomic_DNA"/>
</dbReference>
<organism evidence="2 3">
    <name type="scientific">Puccinia graminis f. sp. tritici</name>
    <dbReference type="NCBI Taxonomy" id="56615"/>
    <lineage>
        <taxon>Eukaryota</taxon>
        <taxon>Fungi</taxon>
        <taxon>Dikarya</taxon>
        <taxon>Basidiomycota</taxon>
        <taxon>Pucciniomycotina</taxon>
        <taxon>Pucciniomycetes</taxon>
        <taxon>Pucciniales</taxon>
        <taxon>Pucciniaceae</taxon>
        <taxon>Puccinia</taxon>
    </lineage>
</organism>
<keyword evidence="3" id="KW-1185">Reference proteome</keyword>
<evidence type="ECO:0000256" key="1">
    <source>
        <dbReference type="SAM" id="MobiDB-lite"/>
    </source>
</evidence>
<feature type="compositionally biased region" description="Low complexity" evidence="1">
    <location>
        <begin position="37"/>
        <end position="63"/>
    </location>
</feature>
<name>A0A5B0QMD9_PUCGR</name>
<comment type="caution">
    <text evidence="2">The sequence shown here is derived from an EMBL/GenBank/DDBJ whole genome shotgun (WGS) entry which is preliminary data.</text>
</comment>
<feature type="compositionally biased region" description="Polar residues" evidence="1">
    <location>
        <begin position="27"/>
        <end position="36"/>
    </location>
</feature>
<evidence type="ECO:0000313" key="3">
    <source>
        <dbReference type="Proteomes" id="UP000324748"/>
    </source>
</evidence>
<proteinExistence type="predicted"/>
<protein>
    <submittedName>
        <fullName evidence="2">Uncharacterized protein</fullName>
    </submittedName>
</protein>
<dbReference type="Proteomes" id="UP000324748">
    <property type="component" value="Unassembled WGS sequence"/>
</dbReference>
<gene>
    <name evidence="2" type="ORF">PGT21_003131</name>
</gene>